<dbReference type="Pfam" id="PF12833">
    <property type="entry name" value="HTH_18"/>
    <property type="match status" value="1"/>
</dbReference>
<keyword evidence="3" id="KW-0804">Transcription</keyword>
<evidence type="ECO:0000256" key="1">
    <source>
        <dbReference type="ARBA" id="ARBA00023015"/>
    </source>
</evidence>
<dbReference type="PROSITE" id="PS01124">
    <property type="entry name" value="HTH_ARAC_FAMILY_2"/>
    <property type="match status" value="1"/>
</dbReference>
<evidence type="ECO:0000313" key="5">
    <source>
        <dbReference type="EMBL" id="OUS40513.1"/>
    </source>
</evidence>
<dbReference type="GO" id="GO:0003700">
    <property type="term" value="F:DNA-binding transcription factor activity"/>
    <property type="evidence" value="ECO:0007669"/>
    <property type="project" value="InterPro"/>
</dbReference>
<dbReference type="GO" id="GO:0005829">
    <property type="term" value="C:cytosol"/>
    <property type="evidence" value="ECO:0007669"/>
    <property type="project" value="TreeGrafter"/>
</dbReference>
<dbReference type="SMART" id="SM00342">
    <property type="entry name" value="HTH_ARAC"/>
    <property type="match status" value="1"/>
</dbReference>
<dbReference type="InterPro" id="IPR009057">
    <property type="entry name" value="Homeodomain-like_sf"/>
</dbReference>
<gene>
    <name evidence="5" type="ORF">A9R00_05635</name>
</gene>
<proteinExistence type="predicted"/>
<dbReference type="InterPro" id="IPR018060">
    <property type="entry name" value="HTH_AraC"/>
</dbReference>
<dbReference type="EMBL" id="MABE01000323">
    <property type="protein sequence ID" value="OUS40513.1"/>
    <property type="molecule type" value="Genomic_DNA"/>
</dbReference>
<sequence length="345" mass="39161">MSELSQLKFPAIYSQLAKDFVDTITHGSKIDFSIAKGLELLNIPNNILQDPEARLDGDQISLLLTLGHMLAKKDKPFSFQITEHFKEDTLGMLGLAIINADDAEQALNLFQQYAELYIPGFDFSLNYDEKNLDIEILPLASFKKIEAILIELIFGAFNFYGKRAGLDAVGEYFFSYDISPHKAQLEEQFECPVHSLAPVSKIRIPRSALKQKVKSPNSSMLAFYLAQLEADKIKREQQSSIGFQARRIMYHQAKKGIFLNRDQLADALSCSHRTLTRKLKTEGLAFQRLLDEVRFSMAKQMLYQSSKSTKQVANYIGINNSAVFCRAFKKWSGMTPSEYRDNIQA</sequence>
<dbReference type="GO" id="GO:0000976">
    <property type="term" value="F:transcription cis-regulatory region binding"/>
    <property type="evidence" value="ECO:0007669"/>
    <property type="project" value="TreeGrafter"/>
</dbReference>
<keyword evidence="1" id="KW-0805">Transcription regulation</keyword>
<dbReference type="Proteomes" id="UP000227088">
    <property type="component" value="Unassembled WGS sequence"/>
</dbReference>
<dbReference type="SUPFAM" id="SSF46689">
    <property type="entry name" value="Homeodomain-like"/>
    <property type="match status" value="1"/>
</dbReference>
<dbReference type="PANTHER" id="PTHR47894">
    <property type="entry name" value="HTH-TYPE TRANSCRIPTIONAL REGULATOR GADX"/>
    <property type="match status" value="1"/>
</dbReference>
<evidence type="ECO:0000313" key="6">
    <source>
        <dbReference type="Proteomes" id="UP000227088"/>
    </source>
</evidence>
<reference evidence="6" key="1">
    <citation type="journal article" date="2017" name="Proc. Natl. Acad. Sci. U.S.A.">
        <title>Simulation of Deepwater Horizon oil plume reveals substrate specialization within a complex community of hydrocarbon degraders.</title>
        <authorList>
            <person name="Hu P."/>
            <person name="Dubinsky E.A."/>
            <person name="Probst A.J."/>
            <person name="Wang J."/>
            <person name="Sieber C.M.K."/>
            <person name="Tom L.M."/>
            <person name="Gardinali P."/>
            <person name="Banfield J.F."/>
            <person name="Atlas R.M."/>
            <person name="Andersen G.L."/>
        </authorList>
    </citation>
    <scope>NUCLEOTIDE SEQUENCE [LARGE SCALE GENOMIC DNA]</scope>
</reference>
<evidence type="ECO:0000256" key="2">
    <source>
        <dbReference type="ARBA" id="ARBA00023125"/>
    </source>
</evidence>
<dbReference type="InterPro" id="IPR032687">
    <property type="entry name" value="AraC-type_N"/>
</dbReference>
<dbReference type="PANTHER" id="PTHR47894:SF1">
    <property type="entry name" value="HTH-TYPE TRANSCRIPTIONAL REGULATOR VQSM"/>
    <property type="match status" value="1"/>
</dbReference>
<feature type="domain" description="HTH araC/xylS-type" evidence="4">
    <location>
        <begin position="243"/>
        <end position="342"/>
    </location>
</feature>
<comment type="caution">
    <text evidence="5">The sequence shown here is derived from an EMBL/GenBank/DDBJ whole genome shotgun (WGS) entry which is preliminary data.</text>
</comment>
<organism evidence="5 6">
    <name type="scientific">Oleispira antarctica</name>
    <dbReference type="NCBI Taxonomy" id="188908"/>
    <lineage>
        <taxon>Bacteria</taxon>
        <taxon>Pseudomonadati</taxon>
        <taxon>Pseudomonadota</taxon>
        <taxon>Gammaproteobacteria</taxon>
        <taxon>Oceanospirillales</taxon>
        <taxon>Oceanospirillaceae</taxon>
        <taxon>Oleispira</taxon>
    </lineage>
</organism>
<accession>A0A1Y5HXK4</accession>
<dbReference type="AlphaFoldDB" id="A0A1Y5HXK4"/>
<evidence type="ECO:0000256" key="3">
    <source>
        <dbReference type="ARBA" id="ARBA00023163"/>
    </source>
</evidence>
<dbReference type="Gene3D" id="1.10.10.60">
    <property type="entry name" value="Homeodomain-like"/>
    <property type="match status" value="1"/>
</dbReference>
<keyword evidence="2" id="KW-0238">DNA-binding</keyword>
<evidence type="ECO:0000259" key="4">
    <source>
        <dbReference type="PROSITE" id="PS01124"/>
    </source>
</evidence>
<protein>
    <recommendedName>
        <fullName evidence="4">HTH araC/xylS-type domain-containing protein</fullName>
    </recommendedName>
</protein>
<dbReference type="Pfam" id="PF12625">
    <property type="entry name" value="Arabinose_bd"/>
    <property type="match status" value="1"/>
</dbReference>
<name>A0A1Y5HXK4_OLEAN</name>